<evidence type="ECO:0000256" key="2">
    <source>
        <dbReference type="ARBA" id="ARBA00022525"/>
    </source>
</evidence>
<dbReference type="AlphaFoldDB" id="A0A6C2UAB0"/>
<proteinExistence type="predicted"/>
<evidence type="ECO:0000259" key="5">
    <source>
        <dbReference type="Pfam" id="PF24517"/>
    </source>
</evidence>
<name>A0A6C2UAB0_PONDE</name>
<dbReference type="InterPro" id="IPR012334">
    <property type="entry name" value="Pectin_lyas_fold"/>
</dbReference>
<gene>
    <name evidence="6" type="ORF">PDESU_04907</name>
</gene>
<keyword evidence="7" id="KW-1185">Reference proteome</keyword>
<evidence type="ECO:0000256" key="4">
    <source>
        <dbReference type="SAM" id="SignalP"/>
    </source>
</evidence>
<feature type="domain" description="Carbohydrate-binding module family 96" evidence="5">
    <location>
        <begin position="706"/>
        <end position="858"/>
    </location>
</feature>
<evidence type="ECO:0000256" key="1">
    <source>
        <dbReference type="ARBA" id="ARBA00004613"/>
    </source>
</evidence>
<sequence>MNKHCILFSVGVLAASTVLGADWFVATNGSDAAAGTIGAPFATIQHAVSTAATGDTCFVRAGIYHEEVSLSDIESITIAAWSNEAVTLDGSVAVSNAWDLHTNGIYKTTMGEEVWQLWVDDAPMTVARFPNTEVWSEHMWDRYAARRYEGATGVNGTMVDDPDVGADVSLAEAGVSFNDCVAVMNLRNWNTYARLVENHVAGSNTFTYVPAPAYKSTRAAYFMEGGVGDAELVMLDQPNEWAFDETSGVLYLKTEDGLSPSGRVVRARNQDYFFSGTGTSKHIVIDGFDFFGTTFSFVNSEGITVKNCNFRYPSFSKRVLGSTAPPSPTRFQSTVDCTLYNCDFRYIDGPALYYKWAENTVIDNNYFYMVDYGCLAEGYSLNGNSIKGVVYRRNTLEITGGSEGCRIGNDQTTHAIVEYNYHTRCGSQQTDGSSVQFAPSSVSNSVGRFNWFIDNERYSYRWDGDPGGHHGQFHRNVSRCPLKTAFRLKGDHHQIHNNTSIYASGDMNISIDKGGNPNSISRNNAADKFTTWPIPGTASHNYNAHLETNALHDLLRDPDNFDFRPKSGAVIVDAGTNVAGVTEGFLGAAPDIGAYELGATNYFIPGRIWPQASRPVPPDGAADVKSDASLMWLLGMDAVSHNIYLGPSADSLVLQTNQQNNIFEPGELLSGKDYFWRVDAVLADGMVVTGDVWSYRVTSMLLSSTTFTLPAVADSYVDSVFSNNNYGGASAIDLRTPLSTTVMRHGYLKFELPAFEGTVSDARLRLYAGNTVSGGITVYGVDDTVWVEDQITWSNRPPMGEMALTSGGVSEGWGEFDITQGVPAAGNAWSLGLVRGPKDSNRSVQSREGAHPPELVLTVVEYDEDGDLMGDGWETTYFGSMTHSDGSADADTDGLSDLDEYRAATDPTNALSSFLITAIAPDGEALLLEFSTVGSRSYAIESTDHLVSNVWNQITNDISGTGGPVSVEVPEDGTIRFYRARAERNE</sequence>
<dbReference type="PANTHER" id="PTHR36453">
    <property type="entry name" value="SECRETED PROTEIN-RELATED"/>
    <property type="match status" value="1"/>
</dbReference>
<organism evidence="6 7">
    <name type="scientific">Pontiella desulfatans</name>
    <dbReference type="NCBI Taxonomy" id="2750659"/>
    <lineage>
        <taxon>Bacteria</taxon>
        <taxon>Pseudomonadati</taxon>
        <taxon>Kiritimatiellota</taxon>
        <taxon>Kiritimatiellia</taxon>
        <taxon>Kiritimatiellales</taxon>
        <taxon>Pontiellaceae</taxon>
        <taxon>Pontiella</taxon>
    </lineage>
</organism>
<dbReference type="Gene3D" id="2.160.20.10">
    <property type="entry name" value="Single-stranded right-handed beta-helix, Pectin lyase-like"/>
    <property type="match status" value="2"/>
</dbReference>
<dbReference type="PANTHER" id="PTHR36453:SF1">
    <property type="entry name" value="RIGHT HANDED BETA HELIX DOMAIN-CONTAINING PROTEIN"/>
    <property type="match status" value="1"/>
</dbReference>
<feature type="signal peptide" evidence="4">
    <location>
        <begin position="1"/>
        <end position="20"/>
    </location>
</feature>
<reference evidence="6 7" key="1">
    <citation type="submission" date="2019-04" db="EMBL/GenBank/DDBJ databases">
        <authorList>
            <person name="Van Vliet M D."/>
        </authorList>
    </citation>
    <scope>NUCLEOTIDE SEQUENCE [LARGE SCALE GENOMIC DNA]</scope>
    <source>
        <strain evidence="6 7">F1</strain>
    </source>
</reference>
<evidence type="ECO:0000256" key="3">
    <source>
        <dbReference type="ARBA" id="ARBA00022729"/>
    </source>
</evidence>
<dbReference type="Proteomes" id="UP000366872">
    <property type="component" value="Unassembled WGS sequence"/>
</dbReference>
<dbReference type="NCBIfam" id="NF033679">
    <property type="entry name" value="DNRLRE_dom"/>
    <property type="match status" value="1"/>
</dbReference>
<dbReference type="InterPro" id="IPR011050">
    <property type="entry name" value="Pectin_lyase_fold/virulence"/>
</dbReference>
<evidence type="ECO:0000313" key="6">
    <source>
        <dbReference type="EMBL" id="VGO16316.1"/>
    </source>
</evidence>
<feature type="chain" id="PRO_5025679703" description="Carbohydrate-binding module family 96 domain-containing protein" evidence="4">
    <location>
        <begin position="21"/>
        <end position="986"/>
    </location>
</feature>
<dbReference type="GO" id="GO:0005576">
    <property type="term" value="C:extracellular region"/>
    <property type="evidence" value="ECO:0007669"/>
    <property type="project" value="UniProtKB-SubCell"/>
</dbReference>
<keyword evidence="2" id="KW-0964">Secreted</keyword>
<dbReference type="EMBL" id="CAAHFG010000003">
    <property type="protein sequence ID" value="VGO16316.1"/>
    <property type="molecule type" value="Genomic_DNA"/>
</dbReference>
<keyword evidence="3 4" id="KW-0732">Signal</keyword>
<dbReference type="InterPro" id="IPR055372">
    <property type="entry name" value="CBM96"/>
</dbReference>
<dbReference type="SUPFAM" id="SSF51126">
    <property type="entry name" value="Pectin lyase-like"/>
    <property type="match status" value="1"/>
</dbReference>
<dbReference type="RefSeq" id="WP_136081845.1">
    <property type="nucleotide sequence ID" value="NZ_CAAHFG010000003.1"/>
</dbReference>
<dbReference type="Pfam" id="PF24517">
    <property type="entry name" value="CBM96"/>
    <property type="match status" value="1"/>
</dbReference>
<evidence type="ECO:0000313" key="7">
    <source>
        <dbReference type="Proteomes" id="UP000366872"/>
    </source>
</evidence>
<protein>
    <recommendedName>
        <fullName evidence="5">Carbohydrate-binding module family 96 domain-containing protein</fullName>
    </recommendedName>
</protein>
<comment type="subcellular location">
    <subcellularLocation>
        <location evidence="1">Secreted</location>
    </subcellularLocation>
</comment>
<accession>A0A6C2UAB0</accession>